<dbReference type="PRINTS" id="PR00411">
    <property type="entry name" value="PNDRDTASEI"/>
</dbReference>
<dbReference type="SUPFAM" id="SSF51905">
    <property type="entry name" value="FAD/NAD(P)-binding domain"/>
    <property type="match status" value="2"/>
</dbReference>
<comment type="caution">
    <text evidence="4">The sequence shown here is derived from an EMBL/GenBank/DDBJ whole genome shotgun (WGS) entry which is preliminary data.</text>
</comment>
<dbReference type="InterPro" id="IPR050346">
    <property type="entry name" value="FMO-like"/>
</dbReference>
<accession>A0A1Q8RTM4</accession>
<sequence length="545" mass="60195">MAPTVDTLIIGAGPGGLCAAKTLLQRDPQSDVLVVDSRATLGGVWSREQIYPNLKTNNLHSALDFTDFPMDPDRFGVKPGEHISGAAMHEYLVAYAERFGVADKVRLNTRVVRVTRPEDDGDDGDKKWLVDVVENGEAETLSCNRLVVATGIVTAPHMPELAGSDAFAAPIIHASELGPKADLFSSPDVATVAVLGGGKSAYDAVHLAASTGHKVRWVIRRSGRGPVWVAPAALGRALAKAFWTLVRHDVINDCGYQTHEKTKILQPEQHSFWYGTATGALNYEDDFFEYIRNGTVQIHREDIDHLSDHKIHLADGTVFPADLLVAATGYSAEPTMRFEPASLHSDLGIPSTAFGPKQEAFWAEASARADHAIGTRFPRLVAGPFMSPTSSEPKPFNPGSSVEVSHTPWRLYRGLTPPGLASRGDRSLVFLGIFSNLTNIMTLEVQCLWMLAYFEGRIPNVDLDRRGGKVFEETALFQRWAQHRAPYGHGRWYPDLVFDQLPYWDMLLDDVGVNNRRKSTMLAELFESYSQADYRGLVQEWIDQN</sequence>
<dbReference type="PRINTS" id="PR00368">
    <property type="entry name" value="FADPNR"/>
</dbReference>
<dbReference type="GO" id="GO:0050660">
    <property type="term" value="F:flavin adenine dinucleotide binding"/>
    <property type="evidence" value="ECO:0007669"/>
    <property type="project" value="InterPro"/>
</dbReference>
<dbReference type="Proteomes" id="UP000186583">
    <property type="component" value="Unassembled WGS sequence"/>
</dbReference>
<protein>
    <submittedName>
        <fullName evidence="4">FAD-containing monooxygenase EthA 3</fullName>
    </submittedName>
</protein>
<dbReference type="PANTHER" id="PTHR23023">
    <property type="entry name" value="DIMETHYLANILINE MONOOXYGENASE"/>
    <property type="match status" value="1"/>
</dbReference>
<dbReference type="PIRSF" id="PIRSF000332">
    <property type="entry name" value="FMO"/>
    <property type="match status" value="1"/>
</dbReference>
<evidence type="ECO:0000256" key="2">
    <source>
        <dbReference type="ARBA" id="ARBA00022827"/>
    </source>
</evidence>
<reference evidence="4 5" key="1">
    <citation type="submission" date="2016-11" db="EMBL/GenBank/DDBJ databases">
        <title>Draft Genome Assembly of Colletotrichum chlorophyti a pathogen of herbaceous plants.</title>
        <authorList>
            <person name="Gan P."/>
            <person name="Narusaka M."/>
            <person name="Tsushima A."/>
            <person name="Narusaka Y."/>
            <person name="Takano Y."/>
            <person name="Shirasu K."/>
        </authorList>
    </citation>
    <scope>NUCLEOTIDE SEQUENCE [LARGE SCALE GENOMIC DNA]</scope>
    <source>
        <strain evidence="4 5">NTL11</strain>
    </source>
</reference>
<dbReference type="Pfam" id="PF13738">
    <property type="entry name" value="Pyr_redox_3"/>
    <property type="match status" value="1"/>
</dbReference>
<dbReference type="AlphaFoldDB" id="A0A1Q8RTM4"/>
<gene>
    <name evidence="4" type="ORF">CCHL11_05638</name>
</gene>
<proteinExistence type="predicted"/>
<dbReference type="InterPro" id="IPR000960">
    <property type="entry name" value="Flavin_mOase"/>
</dbReference>
<keyword evidence="2" id="KW-0274">FAD</keyword>
<keyword evidence="5" id="KW-1185">Reference proteome</keyword>
<evidence type="ECO:0000313" key="4">
    <source>
        <dbReference type="EMBL" id="OLN87679.1"/>
    </source>
</evidence>
<dbReference type="Gene3D" id="3.50.50.60">
    <property type="entry name" value="FAD/NAD(P)-binding domain"/>
    <property type="match status" value="1"/>
</dbReference>
<dbReference type="OrthoDB" id="2915840at2759"/>
<dbReference type="GO" id="GO:0004497">
    <property type="term" value="F:monooxygenase activity"/>
    <property type="evidence" value="ECO:0007669"/>
    <property type="project" value="UniProtKB-KW"/>
</dbReference>
<dbReference type="GO" id="GO:0050661">
    <property type="term" value="F:NADP binding"/>
    <property type="evidence" value="ECO:0007669"/>
    <property type="project" value="InterPro"/>
</dbReference>
<dbReference type="InterPro" id="IPR036188">
    <property type="entry name" value="FAD/NAD-bd_sf"/>
</dbReference>
<name>A0A1Q8RTM4_9PEZI</name>
<evidence type="ECO:0000256" key="1">
    <source>
        <dbReference type="ARBA" id="ARBA00022630"/>
    </source>
</evidence>
<dbReference type="EMBL" id="MPGH01000089">
    <property type="protein sequence ID" value="OLN87679.1"/>
    <property type="molecule type" value="Genomic_DNA"/>
</dbReference>
<keyword evidence="4" id="KW-0503">Monooxygenase</keyword>
<keyword evidence="1" id="KW-0285">Flavoprotein</keyword>
<evidence type="ECO:0000256" key="3">
    <source>
        <dbReference type="ARBA" id="ARBA00023002"/>
    </source>
</evidence>
<organism evidence="4 5">
    <name type="scientific">Colletotrichum chlorophyti</name>
    <dbReference type="NCBI Taxonomy" id="708187"/>
    <lineage>
        <taxon>Eukaryota</taxon>
        <taxon>Fungi</taxon>
        <taxon>Dikarya</taxon>
        <taxon>Ascomycota</taxon>
        <taxon>Pezizomycotina</taxon>
        <taxon>Sordariomycetes</taxon>
        <taxon>Hypocreomycetidae</taxon>
        <taxon>Glomerellales</taxon>
        <taxon>Glomerellaceae</taxon>
        <taxon>Colletotrichum</taxon>
    </lineage>
</organism>
<evidence type="ECO:0000313" key="5">
    <source>
        <dbReference type="Proteomes" id="UP000186583"/>
    </source>
</evidence>
<keyword evidence="3" id="KW-0560">Oxidoreductase</keyword>